<dbReference type="InterPro" id="IPR037171">
    <property type="entry name" value="NagB/RpiA_transferase-like"/>
</dbReference>
<dbReference type="EMBL" id="CAQQ02015337">
    <property type="status" value="NOT_ANNOTATED_CDS"/>
    <property type="molecule type" value="Genomic_DNA"/>
</dbReference>
<dbReference type="Proteomes" id="UP000015102">
    <property type="component" value="Unassembled WGS sequence"/>
</dbReference>
<name>T1GXJ4_MEGSC</name>
<dbReference type="OMA" id="FDLINMN"/>
<reference evidence="1" key="2">
    <citation type="submission" date="2015-06" db="UniProtKB">
        <authorList>
            <consortium name="EnsemblMetazoa"/>
        </authorList>
    </citation>
    <scope>IDENTIFICATION</scope>
</reference>
<reference evidence="2" key="1">
    <citation type="submission" date="2013-02" db="EMBL/GenBank/DDBJ databases">
        <authorList>
            <person name="Hughes D."/>
        </authorList>
    </citation>
    <scope>NUCLEOTIDE SEQUENCE</scope>
    <source>
        <strain>Durham</strain>
        <strain evidence="2">NC isolate 2 -- Noor lab</strain>
    </source>
</reference>
<dbReference type="GO" id="GO:0005737">
    <property type="term" value="C:cytoplasm"/>
    <property type="evidence" value="ECO:0007669"/>
    <property type="project" value="TreeGrafter"/>
</dbReference>
<dbReference type="PANTHER" id="PTHR13017">
    <property type="entry name" value="5-FORMYLTETRAHYDROFOLATE CYCLO-LIGASE-RELATED"/>
    <property type="match status" value="1"/>
</dbReference>
<dbReference type="PANTHER" id="PTHR13017:SF0">
    <property type="entry name" value="METHENYLTETRAHYDROFOLATE SYNTHASE DOMAIN-CONTAINING PROTEIN"/>
    <property type="match status" value="1"/>
</dbReference>
<dbReference type="AlphaFoldDB" id="T1GXJ4"/>
<dbReference type="InterPro" id="IPR002698">
    <property type="entry name" value="FTHF_cligase"/>
</dbReference>
<proteinExistence type="predicted"/>
<sequence>LYGSENVFTTNDLVFQPLKLSALKEKKALYFPTYMGEDVLSKVKPAEDAETTIEYVDSIISGKKFDLINMNNKVELDLFVLGSVLVSKDGRRIGTVDIIVTPSEVITVENPPQRPTGILWDHISERQLQNSAVLQSLKL</sequence>
<evidence type="ECO:0000313" key="2">
    <source>
        <dbReference type="Proteomes" id="UP000015102"/>
    </source>
</evidence>
<dbReference type="HOGENOM" id="CLU_1850173_0_0_1"/>
<protein>
    <submittedName>
        <fullName evidence="1">Uncharacterized protein</fullName>
    </submittedName>
</protein>
<dbReference type="EnsemblMetazoa" id="MESCA008546-RA">
    <property type="protein sequence ID" value="MESCA008546-PA"/>
    <property type="gene ID" value="MESCA008546"/>
</dbReference>
<evidence type="ECO:0000313" key="1">
    <source>
        <dbReference type="EnsemblMetazoa" id="MESCA008546-PA"/>
    </source>
</evidence>
<dbReference type="SUPFAM" id="SSF100950">
    <property type="entry name" value="NagB/RpiA/CoA transferase-like"/>
    <property type="match status" value="1"/>
</dbReference>
<accession>T1GXJ4</accession>
<keyword evidence="2" id="KW-1185">Reference proteome</keyword>
<dbReference type="EMBL" id="CAQQ02015336">
    <property type="status" value="NOT_ANNOTATED_CDS"/>
    <property type="molecule type" value="Genomic_DNA"/>
</dbReference>
<organism evidence="1 2">
    <name type="scientific">Megaselia scalaris</name>
    <name type="common">Humpbacked fly</name>
    <name type="synonym">Phora scalaris</name>
    <dbReference type="NCBI Taxonomy" id="36166"/>
    <lineage>
        <taxon>Eukaryota</taxon>
        <taxon>Metazoa</taxon>
        <taxon>Ecdysozoa</taxon>
        <taxon>Arthropoda</taxon>
        <taxon>Hexapoda</taxon>
        <taxon>Insecta</taxon>
        <taxon>Pterygota</taxon>
        <taxon>Neoptera</taxon>
        <taxon>Endopterygota</taxon>
        <taxon>Diptera</taxon>
        <taxon>Brachycera</taxon>
        <taxon>Muscomorpha</taxon>
        <taxon>Platypezoidea</taxon>
        <taxon>Phoridae</taxon>
        <taxon>Megaseliini</taxon>
        <taxon>Megaselia</taxon>
    </lineage>
</organism>